<dbReference type="HAMAP" id="MF_01464_B">
    <property type="entry name" value="SecF_B"/>
    <property type="match status" value="1"/>
</dbReference>
<keyword evidence="3 9" id="KW-1003">Cell membrane</keyword>
<evidence type="ECO:0000256" key="1">
    <source>
        <dbReference type="ARBA" id="ARBA00004651"/>
    </source>
</evidence>
<keyword evidence="13" id="KW-1185">Reference proteome</keyword>
<accession>A0ABW9FX39</accession>
<feature type="domain" description="Protein export membrane protein SecD/SecF C-terminal" evidence="11">
    <location>
        <begin position="152"/>
        <end position="338"/>
    </location>
</feature>
<dbReference type="InterPro" id="IPR055344">
    <property type="entry name" value="SecD_SecF_C_bact"/>
</dbReference>
<gene>
    <name evidence="9 12" type="primary">secF</name>
    <name evidence="12" type="ORF">ABEU19_002680</name>
</gene>
<dbReference type="RefSeq" id="WP_348606096.1">
    <property type="nucleotide sequence ID" value="NZ_CP157276.1"/>
</dbReference>
<evidence type="ECO:0000256" key="8">
    <source>
        <dbReference type="ARBA" id="ARBA00023136"/>
    </source>
</evidence>
<dbReference type="InterPro" id="IPR005665">
    <property type="entry name" value="SecF_bac"/>
</dbReference>
<dbReference type="PANTHER" id="PTHR30081">
    <property type="entry name" value="PROTEIN-EXPORT MEMBRANE PROTEIN SEC"/>
    <property type="match status" value="1"/>
</dbReference>
<dbReference type="NCBIfam" id="TIGR00966">
    <property type="entry name" value="transloc_SecF"/>
    <property type="match status" value="1"/>
</dbReference>
<evidence type="ECO:0000256" key="3">
    <source>
        <dbReference type="ARBA" id="ARBA00022475"/>
    </source>
</evidence>
<evidence type="ECO:0000256" key="5">
    <source>
        <dbReference type="ARBA" id="ARBA00022927"/>
    </source>
</evidence>
<evidence type="ECO:0000259" key="11">
    <source>
        <dbReference type="Pfam" id="PF02355"/>
    </source>
</evidence>
<feature type="transmembrane region" description="Helical" evidence="9">
    <location>
        <begin position="310"/>
        <end position="329"/>
    </location>
</feature>
<protein>
    <recommendedName>
        <fullName evidence="9">Protein-export membrane protein SecF</fullName>
    </recommendedName>
</protein>
<dbReference type="InterPro" id="IPR022645">
    <property type="entry name" value="SecD/SecF_bac"/>
</dbReference>
<dbReference type="SUPFAM" id="SSF82866">
    <property type="entry name" value="Multidrug efflux transporter AcrB transmembrane domain"/>
    <property type="match status" value="1"/>
</dbReference>
<dbReference type="EMBL" id="JBDLNU010000003">
    <property type="protein sequence ID" value="MFM1729173.1"/>
    <property type="molecule type" value="Genomic_DNA"/>
</dbReference>
<feature type="transmembrane region" description="Helical" evidence="9">
    <location>
        <begin position="285"/>
        <end position="304"/>
    </location>
</feature>
<name>A0ABW9FX39_9NOCA</name>
<evidence type="ECO:0000256" key="2">
    <source>
        <dbReference type="ARBA" id="ARBA00022448"/>
    </source>
</evidence>
<evidence type="ECO:0000256" key="10">
    <source>
        <dbReference type="SAM" id="MobiDB-lite"/>
    </source>
</evidence>
<keyword evidence="8 9" id="KW-0472">Membrane</keyword>
<evidence type="ECO:0000256" key="4">
    <source>
        <dbReference type="ARBA" id="ARBA00022692"/>
    </source>
</evidence>
<comment type="subunit">
    <text evidence="9">Forms a complex with SecD. Part of the essential Sec protein translocation apparatus which comprises SecA, SecYEG and auxiliary proteins SecDF. Other proteins may also be involved.</text>
</comment>
<feature type="transmembrane region" description="Helical" evidence="9">
    <location>
        <begin position="49"/>
        <end position="67"/>
    </location>
</feature>
<dbReference type="Proteomes" id="UP001629744">
    <property type="component" value="Unassembled WGS sequence"/>
</dbReference>
<feature type="transmembrane region" description="Helical" evidence="9">
    <location>
        <begin position="226"/>
        <end position="247"/>
    </location>
</feature>
<dbReference type="InterPro" id="IPR022813">
    <property type="entry name" value="SecD/SecF_arch_bac"/>
</dbReference>
<keyword evidence="7 9" id="KW-0811">Translocation</keyword>
<reference evidence="12 13" key="1">
    <citation type="submission" date="2023-11" db="EMBL/GenBank/DDBJ databases">
        <authorList>
            <person name="Val-Calvo J."/>
            <person name="Scortti M."/>
            <person name="Vazquez-Boland J."/>
        </authorList>
    </citation>
    <scope>NUCLEOTIDE SEQUENCE [LARGE SCALE GENOMIC DNA]</scope>
    <source>
        <strain evidence="12 13">DSM 46662</strain>
    </source>
</reference>
<comment type="function">
    <text evidence="9">Part of the Sec protein translocase complex. Interacts with the SecYEG preprotein conducting channel. SecDF uses the proton motive force (PMF) to complete protein translocation after the ATP-dependent function of SecA.</text>
</comment>
<dbReference type="PANTHER" id="PTHR30081:SF8">
    <property type="entry name" value="PROTEIN TRANSLOCASE SUBUNIT SECF"/>
    <property type="match status" value="1"/>
</dbReference>
<dbReference type="Pfam" id="PF02355">
    <property type="entry name" value="SecD_SecF_C"/>
    <property type="match status" value="1"/>
</dbReference>
<evidence type="ECO:0000256" key="7">
    <source>
        <dbReference type="ARBA" id="ARBA00023010"/>
    </source>
</evidence>
<dbReference type="Gene3D" id="1.20.1640.10">
    <property type="entry name" value="Multidrug efflux transporter AcrB transmembrane domain"/>
    <property type="match status" value="1"/>
</dbReference>
<comment type="caution">
    <text evidence="12">The sequence shown here is derived from an EMBL/GenBank/DDBJ whole genome shotgun (WGS) entry which is preliminary data.</text>
</comment>
<sequence>MTESNTSATKQDAALSDAGVDQALLPHHSWLQRLYTGTGGFEVVGRRKFYYWLTGTIVALSLLSMVFRGFTLGIEFEGGTRIQFPTPEGVTTQQVEAAYSDALGMEPVSVQTVGSGSSSSVEIRSEALDTAQVATLQNALYDQFHPEDSNGNPSKNAISVADVSETWGGQITKKALIALVVFLVIVSIYIAIRFERDMAIAAIISLFFDMIVTAGVYSMVGFEVTPATVIGLLTILGFSLYDTVVVYDKVEENTRGVLHLNRRTYAEQANLAVNQTLMRSINTTVISILPVLGLIVVAVWLLGVGTLKDLALVQLVGIIVGAYSSIFYATPLLVSIKERWGPVAAHTKKVHAKRAAAASGGKPVAERPEPRVRSTVGTAPRPGAQPTGKRNKKRH</sequence>
<evidence type="ECO:0000256" key="9">
    <source>
        <dbReference type="HAMAP-Rule" id="MF_01464"/>
    </source>
</evidence>
<dbReference type="NCBIfam" id="TIGR00916">
    <property type="entry name" value="2A0604s01"/>
    <property type="match status" value="1"/>
</dbReference>
<dbReference type="Pfam" id="PF07549">
    <property type="entry name" value="Sec_GG"/>
    <property type="match status" value="1"/>
</dbReference>
<comment type="similarity">
    <text evidence="9">Belongs to the SecD/SecF family. SecF subfamily.</text>
</comment>
<organism evidence="12 13">
    <name type="scientific">Prescottella soli</name>
    <dbReference type="NCBI Taxonomy" id="1543852"/>
    <lineage>
        <taxon>Bacteria</taxon>
        <taxon>Bacillati</taxon>
        <taxon>Actinomycetota</taxon>
        <taxon>Actinomycetes</taxon>
        <taxon>Mycobacteriales</taxon>
        <taxon>Nocardiaceae</taxon>
        <taxon>Prescottella</taxon>
    </lineage>
</organism>
<comment type="subcellular location">
    <subcellularLocation>
        <location evidence="1 9">Cell membrane</location>
        <topology evidence="1 9">Multi-pass membrane protein</topology>
    </subcellularLocation>
</comment>
<feature type="transmembrane region" description="Helical" evidence="9">
    <location>
        <begin position="199"/>
        <end position="220"/>
    </location>
</feature>
<evidence type="ECO:0000256" key="6">
    <source>
        <dbReference type="ARBA" id="ARBA00022989"/>
    </source>
</evidence>
<evidence type="ECO:0000313" key="12">
    <source>
        <dbReference type="EMBL" id="MFM1729173.1"/>
    </source>
</evidence>
<evidence type="ECO:0000313" key="13">
    <source>
        <dbReference type="Proteomes" id="UP001629744"/>
    </source>
</evidence>
<feature type="region of interest" description="Disordered" evidence="10">
    <location>
        <begin position="354"/>
        <end position="395"/>
    </location>
</feature>
<dbReference type="InterPro" id="IPR048634">
    <property type="entry name" value="SecD_SecF_C"/>
</dbReference>
<feature type="transmembrane region" description="Helical" evidence="9">
    <location>
        <begin position="175"/>
        <end position="192"/>
    </location>
</feature>
<keyword evidence="4 9" id="KW-0812">Transmembrane</keyword>
<proteinExistence type="inferred from homology"/>
<dbReference type="InterPro" id="IPR022646">
    <property type="entry name" value="SecD/SecF_CS"/>
</dbReference>
<keyword evidence="2 9" id="KW-0813">Transport</keyword>
<keyword evidence="6 9" id="KW-1133">Transmembrane helix</keyword>
<dbReference type="PRINTS" id="PR01755">
    <property type="entry name" value="SECFTRNLCASE"/>
</dbReference>
<keyword evidence="5 9" id="KW-0653">Protein transport</keyword>